<feature type="region of interest" description="Disordered" evidence="1">
    <location>
        <begin position="23"/>
        <end position="45"/>
    </location>
</feature>
<feature type="compositionally biased region" description="Basic residues" evidence="1">
    <location>
        <begin position="26"/>
        <end position="39"/>
    </location>
</feature>
<evidence type="ECO:0000313" key="3">
    <source>
        <dbReference type="Proteomes" id="UP000019335"/>
    </source>
</evidence>
<sequence>MGLPTAQAKTFDVILTGKVMPDRPRISRHQGTSKRRALRRERERQTKKCFSSDDWEKVQLTDFAFRKLESVSPRNYKLELQGVWKQQTSNTTDNSVTK</sequence>
<evidence type="ECO:0000256" key="1">
    <source>
        <dbReference type="SAM" id="MobiDB-lite"/>
    </source>
</evidence>
<proteinExistence type="predicted"/>
<protein>
    <submittedName>
        <fullName evidence="2">Uncharacterized protein</fullName>
    </submittedName>
</protein>
<dbReference type="AlphaFoldDB" id="W7TKP1"/>
<organism evidence="2 3">
    <name type="scientific">Nannochloropsis gaditana</name>
    <dbReference type="NCBI Taxonomy" id="72520"/>
    <lineage>
        <taxon>Eukaryota</taxon>
        <taxon>Sar</taxon>
        <taxon>Stramenopiles</taxon>
        <taxon>Ochrophyta</taxon>
        <taxon>Eustigmatophyceae</taxon>
        <taxon>Eustigmatales</taxon>
        <taxon>Monodopsidaceae</taxon>
        <taxon>Nannochloropsis</taxon>
    </lineage>
</organism>
<dbReference type="Proteomes" id="UP000019335">
    <property type="component" value="Chromosome 6"/>
</dbReference>
<accession>W7TKP1</accession>
<keyword evidence="3" id="KW-1185">Reference proteome</keyword>
<reference evidence="2 3" key="1">
    <citation type="journal article" date="2014" name="Mol. Plant">
        <title>Chromosome Scale Genome Assembly and Transcriptome Profiling of Nannochloropsis gaditana in Nitrogen Depletion.</title>
        <authorList>
            <person name="Corteggiani Carpinelli E."/>
            <person name="Telatin A."/>
            <person name="Vitulo N."/>
            <person name="Forcato C."/>
            <person name="D'Angelo M."/>
            <person name="Schiavon R."/>
            <person name="Vezzi A."/>
            <person name="Giacometti G.M."/>
            <person name="Morosinotto T."/>
            <person name="Valle G."/>
        </authorList>
    </citation>
    <scope>NUCLEOTIDE SEQUENCE [LARGE SCALE GENOMIC DNA]</scope>
    <source>
        <strain evidence="2 3">B-31</strain>
    </source>
</reference>
<dbReference type="EMBL" id="AZIL01000426">
    <property type="protein sequence ID" value="EWM27670.1"/>
    <property type="molecule type" value="Genomic_DNA"/>
</dbReference>
<comment type="caution">
    <text evidence="2">The sequence shown here is derived from an EMBL/GenBank/DDBJ whole genome shotgun (WGS) entry which is preliminary data.</text>
</comment>
<evidence type="ECO:0000313" key="2">
    <source>
        <dbReference type="EMBL" id="EWM27670.1"/>
    </source>
</evidence>
<name>W7TKP1_9STRA</name>
<gene>
    <name evidence="2" type="ORF">Naga_100125g13</name>
</gene>